<dbReference type="GO" id="GO:0005506">
    <property type="term" value="F:iron ion binding"/>
    <property type="evidence" value="ECO:0007669"/>
    <property type="project" value="InterPro"/>
</dbReference>
<keyword evidence="2" id="KW-1185">Reference proteome</keyword>
<gene>
    <name evidence="1" type="ORF">PACLA_8A001809</name>
</gene>
<comment type="caution">
    <text evidence="1">The sequence shown here is derived from an EMBL/GenBank/DDBJ whole genome shotgun (WGS) entry which is preliminary data.</text>
</comment>
<evidence type="ECO:0000313" key="1">
    <source>
        <dbReference type="EMBL" id="CAB3990462.1"/>
    </source>
</evidence>
<dbReference type="OrthoDB" id="7863685at2759"/>
<dbReference type="AlphaFoldDB" id="A0A6S7GL73"/>
<proteinExistence type="predicted"/>
<dbReference type="GO" id="GO:0016705">
    <property type="term" value="F:oxidoreductase activity, acting on paired donors, with incorporation or reduction of molecular oxygen"/>
    <property type="evidence" value="ECO:0007669"/>
    <property type="project" value="InterPro"/>
</dbReference>
<protein>
    <submittedName>
        <fullName evidence="1">Cytochrome P450 4V2-like isoform X1</fullName>
    </submittedName>
</protein>
<sequence>MLTLVFAGIITLLCIWIAWKRIVFCQMMSVIPGPKAWPIIGNTFQIKRDPHEFLIQISGWAEEFRAEGICRIWLAQKPVVGLFKAEYVEVECMRINLNDTVITPNTR</sequence>
<evidence type="ECO:0000313" key="2">
    <source>
        <dbReference type="Proteomes" id="UP001152795"/>
    </source>
</evidence>
<reference evidence="1" key="1">
    <citation type="submission" date="2020-04" db="EMBL/GenBank/DDBJ databases">
        <authorList>
            <person name="Alioto T."/>
            <person name="Alioto T."/>
            <person name="Gomez Garrido J."/>
        </authorList>
    </citation>
    <scope>NUCLEOTIDE SEQUENCE</scope>
    <source>
        <strain evidence="1">A484AB</strain>
    </source>
</reference>
<accession>A0A6S7GL73</accession>
<dbReference type="InterPro" id="IPR036396">
    <property type="entry name" value="Cyt_P450_sf"/>
</dbReference>
<dbReference type="Proteomes" id="UP001152795">
    <property type="component" value="Unassembled WGS sequence"/>
</dbReference>
<dbReference type="GO" id="GO:0004497">
    <property type="term" value="F:monooxygenase activity"/>
    <property type="evidence" value="ECO:0007669"/>
    <property type="project" value="InterPro"/>
</dbReference>
<dbReference type="Gene3D" id="1.10.630.10">
    <property type="entry name" value="Cytochrome P450"/>
    <property type="match status" value="1"/>
</dbReference>
<dbReference type="GO" id="GO:0020037">
    <property type="term" value="F:heme binding"/>
    <property type="evidence" value="ECO:0007669"/>
    <property type="project" value="InterPro"/>
</dbReference>
<dbReference type="EMBL" id="CACRXK020001663">
    <property type="protein sequence ID" value="CAB3990462.1"/>
    <property type="molecule type" value="Genomic_DNA"/>
</dbReference>
<name>A0A6S7GL73_PARCT</name>
<dbReference type="SUPFAM" id="SSF48264">
    <property type="entry name" value="Cytochrome P450"/>
    <property type="match status" value="1"/>
</dbReference>
<organism evidence="1 2">
    <name type="scientific">Paramuricea clavata</name>
    <name type="common">Red gorgonian</name>
    <name type="synonym">Violescent sea-whip</name>
    <dbReference type="NCBI Taxonomy" id="317549"/>
    <lineage>
        <taxon>Eukaryota</taxon>
        <taxon>Metazoa</taxon>
        <taxon>Cnidaria</taxon>
        <taxon>Anthozoa</taxon>
        <taxon>Octocorallia</taxon>
        <taxon>Malacalcyonacea</taxon>
        <taxon>Plexauridae</taxon>
        <taxon>Paramuricea</taxon>
    </lineage>
</organism>